<dbReference type="InterPro" id="IPR039032">
    <property type="entry name" value="Rim-like"/>
</dbReference>
<feature type="domain" description="PDZ" evidence="5">
    <location>
        <begin position="5"/>
        <end position="87"/>
    </location>
</feature>
<dbReference type="InterPro" id="IPR035892">
    <property type="entry name" value="C2_domain_sf"/>
</dbReference>
<evidence type="ECO:0000256" key="2">
    <source>
        <dbReference type="ARBA" id="ARBA00034103"/>
    </source>
</evidence>
<dbReference type="InterPro" id="IPR001478">
    <property type="entry name" value="PDZ"/>
</dbReference>
<dbReference type="SMART" id="SM00228">
    <property type="entry name" value="PDZ"/>
    <property type="match status" value="1"/>
</dbReference>
<dbReference type="PANTHER" id="PTHR12157:SF21">
    <property type="entry name" value="RAB3 INTERACTING MOLECULE, ISOFORM F"/>
    <property type="match status" value="1"/>
</dbReference>
<feature type="domain" description="C2" evidence="4">
    <location>
        <begin position="185"/>
        <end position="319"/>
    </location>
</feature>
<dbReference type="PANTHER" id="PTHR12157">
    <property type="entry name" value="REGULATING SYNAPTIC MEMBRANE EXOCYTOSIS PROTEIN"/>
    <property type="match status" value="1"/>
</dbReference>
<dbReference type="CDD" id="cd06714">
    <property type="entry name" value="PDZ_RIM-like"/>
    <property type="match status" value="1"/>
</dbReference>
<accession>A0A6A4X2W5</accession>
<dbReference type="GO" id="GO:0044325">
    <property type="term" value="F:transmembrane transporter binding"/>
    <property type="evidence" value="ECO:0007669"/>
    <property type="project" value="TreeGrafter"/>
</dbReference>
<evidence type="ECO:0000259" key="5">
    <source>
        <dbReference type="PROSITE" id="PS50106"/>
    </source>
</evidence>
<evidence type="ECO:0000259" key="4">
    <source>
        <dbReference type="PROSITE" id="PS50004"/>
    </source>
</evidence>
<dbReference type="InterPro" id="IPR000008">
    <property type="entry name" value="C2_dom"/>
</dbReference>
<dbReference type="SUPFAM" id="SSF50156">
    <property type="entry name" value="PDZ domain-like"/>
    <property type="match status" value="1"/>
</dbReference>
<dbReference type="GO" id="GO:0045202">
    <property type="term" value="C:synapse"/>
    <property type="evidence" value="ECO:0007669"/>
    <property type="project" value="UniProtKB-SubCell"/>
</dbReference>
<reference evidence="6 7" key="1">
    <citation type="submission" date="2019-07" db="EMBL/GenBank/DDBJ databases">
        <title>Draft genome assembly of a fouling barnacle, Amphibalanus amphitrite (Darwin, 1854): The first reference genome for Thecostraca.</title>
        <authorList>
            <person name="Kim W."/>
        </authorList>
    </citation>
    <scope>NUCLEOTIDE SEQUENCE [LARGE SCALE GENOMIC DNA]</scope>
    <source>
        <strain evidence="6">SNU_AA5</strain>
        <tissue evidence="6">Soma without cirri and trophi</tissue>
    </source>
</reference>
<dbReference type="SUPFAM" id="SSF49562">
    <property type="entry name" value="C2 domain (Calcium/lipid-binding domain, CaLB)"/>
    <property type="match status" value="1"/>
</dbReference>
<name>A0A6A4X2W5_AMPAM</name>
<dbReference type="EMBL" id="VIIS01000476">
    <property type="protein sequence ID" value="KAF0308621.1"/>
    <property type="molecule type" value="Genomic_DNA"/>
</dbReference>
<gene>
    <name evidence="6" type="primary">PCLO_2</name>
    <name evidence="6" type="ORF">FJT64_020161</name>
</gene>
<dbReference type="Pfam" id="PF00595">
    <property type="entry name" value="PDZ"/>
    <property type="match status" value="1"/>
</dbReference>
<evidence type="ECO:0000313" key="6">
    <source>
        <dbReference type="EMBL" id="KAF0308622.1"/>
    </source>
</evidence>
<dbReference type="SMART" id="SM00239">
    <property type="entry name" value="C2"/>
    <property type="match status" value="1"/>
</dbReference>
<dbReference type="AlphaFoldDB" id="A0A6A4X2W5"/>
<keyword evidence="1" id="KW-0770">Synapse</keyword>
<dbReference type="PROSITE" id="PS50106">
    <property type="entry name" value="PDZ"/>
    <property type="match status" value="1"/>
</dbReference>
<dbReference type="GO" id="GO:0016020">
    <property type="term" value="C:membrane"/>
    <property type="evidence" value="ECO:0007669"/>
    <property type="project" value="InterPro"/>
</dbReference>
<organism evidence="6 7">
    <name type="scientific">Amphibalanus amphitrite</name>
    <name type="common">Striped barnacle</name>
    <name type="synonym">Balanus amphitrite</name>
    <dbReference type="NCBI Taxonomy" id="1232801"/>
    <lineage>
        <taxon>Eukaryota</taxon>
        <taxon>Metazoa</taxon>
        <taxon>Ecdysozoa</taxon>
        <taxon>Arthropoda</taxon>
        <taxon>Crustacea</taxon>
        <taxon>Multicrustacea</taxon>
        <taxon>Cirripedia</taxon>
        <taxon>Thoracica</taxon>
        <taxon>Thoracicalcarea</taxon>
        <taxon>Balanomorpha</taxon>
        <taxon>Balanoidea</taxon>
        <taxon>Balanidae</taxon>
        <taxon>Amphibalaninae</taxon>
        <taxon>Amphibalanus</taxon>
    </lineage>
</organism>
<dbReference type="PROSITE" id="PS50004">
    <property type="entry name" value="C2"/>
    <property type="match status" value="1"/>
</dbReference>
<dbReference type="EMBL" id="VIIS01000476">
    <property type="protein sequence ID" value="KAF0308622.1"/>
    <property type="molecule type" value="Genomic_DNA"/>
</dbReference>
<dbReference type="InterPro" id="IPR036034">
    <property type="entry name" value="PDZ_sf"/>
</dbReference>
<evidence type="ECO:0000256" key="1">
    <source>
        <dbReference type="ARBA" id="ARBA00023018"/>
    </source>
</evidence>
<dbReference type="OrthoDB" id="67688at2759"/>
<proteinExistence type="predicted"/>
<dbReference type="GO" id="GO:0042391">
    <property type="term" value="P:regulation of membrane potential"/>
    <property type="evidence" value="ECO:0007669"/>
    <property type="project" value="TreeGrafter"/>
</dbReference>
<dbReference type="Gene3D" id="2.30.42.10">
    <property type="match status" value="1"/>
</dbReference>
<dbReference type="GO" id="GO:0031267">
    <property type="term" value="F:small GTPase binding"/>
    <property type="evidence" value="ECO:0007669"/>
    <property type="project" value="InterPro"/>
</dbReference>
<sequence>MKRLFVTREKHRSGEGGIGMKLVGGKLTPSGETGAFVGKIFKGGVMDNLGQLKEGDEIVEWNGTCLRGKTYEEVQKILSESTEEIEILADCNPRRQTERSPPARSGGGAGSSGDRAPVNSSPPTGSWADPGRQQRSRRSADGSSRRRRPPASRGNTTHSGEHNGPLTHHRTGNGNVADEEAAAKRPSIIRIQLQMCHDVAAHILYVSVLRAKNLKTRRPNGDTRPDPFVEVILLPDNRSCANSTTSENVRTTRHFSYESVPEWNQTMVYPKVQLDTLRLSSLQVCVWNHDAYKGNEHLGQVSIDLAATQRQTKYIFATSGLSATSMLPGRCHDNMCSIV</sequence>
<dbReference type="GO" id="GO:0006887">
    <property type="term" value="P:exocytosis"/>
    <property type="evidence" value="ECO:0007669"/>
    <property type="project" value="InterPro"/>
</dbReference>
<keyword evidence="7" id="KW-1185">Reference proteome</keyword>
<protein>
    <submittedName>
        <fullName evidence="6">Protein piccolo</fullName>
    </submittedName>
</protein>
<dbReference type="Proteomes" id="UP000440578">
    <property type="component" value="Unassembled WGS sequence"/>
</dbReference>
<evidence type="ECO:0000256" key="3">
    <source>
        <dbReference type="SAM" id="MobiDB-lite"/>
    </source>
</evidence>
<dbReference type="Gene3D" id="2.60.40.150">
    <property type="entry name" value="C2 domain"/>
    <property type="match status" value="1"/>
</dbReference>
<feature type="region of interest" description="Disordered" evidence="3">
    <location>
        <begin position="88"/>
        <end position="180"/>
    </location>
</feature>
<comment type="caution">
    <text evidence="6">The sequence shown here is derived from an EMBL/GenBank/DDBJ whole genome shotgun (WGS) entry which is preliminary data.</text>
</comment>
<evidence type="ECO:0000313" key="7">
    <source>
        <dbReference type="Proteomes" id="UP000440578"/>
    </source>
</evidence>
<comment type="subcellular location">
    <subcellularLocation>
        <location evidence="2">Synapse</location>
    </subcellularLocation>
</comment>
<dbReference type="Pfam" id="PF00168">
    <property type="entry name" value="C2"/>
    <property type="match status" value="1"/>
</dbReference>